<feature type="domain" description="Phosphatidylserine Lipase ABHD16 N-terminal" evidence="3">
    <location>
        <begin position="2"/>
        <end position="115"/>
    </location>
</feature>
<evidence type="ECO:0000313" key="4">
    <source>
        <dbReference type="Proteomes" id="UP000887572"/>
    </source>
</evidence>
<dbReference type="AlphaFoldDB" id="A0A914HD05"/>
<dbReference type="Pfam" id="PF22990">
    <property type="entry name" value="ABHD16_N"/>
    <property type="match status" value="1"/>
</dbReference>
<dbReference type="Proteomes" id="UP000887572">
    <property type="component" value="Unplaced"/>
</dbReference>
<keyword evidence="1" id="KW-0812">Transmembrane</keyword>
<dbReference type="GO" id="GO:0004620">
    <property type="term" value="F:phospholipase activity"/>
    <property type="evidence" value="ECO:0007669"/>
    <property type="project" value="TreeGrafter"/>
</dbReference>
<dbReference type="PANTHER" id="PTHR12277:SF72">
    <property type="entry name" value="BAT5L PROTEIN"/>
    <property type="match status" value="1"/>
</dbReference>
<keyword evidence="4" id="KW-1185">Reference proteome</keyword>
<dbReference type="PANTHER" id="PTHR12277">
    <property type="entry name" value="ALPHA/BETA HYDROLASE DOMAIN-CONTAINING PROTEIN"/>
    <property type="match status" value="1"/>
</dbReference>
<dbReference type="InterPro" id="IPR054518">
    <property type="entry name" value="ABHD16_N"/>
</dbReference>
<protein>
    <submittedName>
        <fullName evidence="5">AB hydrolase-1 domain-containing protein</fullName>
    </submittedName>
</protein>
<feature type="transmembrane region" description="Helical" evidence="1">
    <location>
        <begin position="62"/>
        <end position="80"/>
    </location>
</feature>
<evidence type="ECO:0000259" key="2">
    <source>
        <dbReference type="Pfam" id="PF00561"/>
    </source>
</evidence>
<dbReference type="GO" id="GO:0006660">
    <property type="term" value="P:phosphatidylserine catabolic process"/>
    <property type="evidence" value="ECO:0007669"/>
    <property type="project" value="TreeGrafter"/>
</dbReference>
<dbReference type="Gene3D" id="3.40.50.1820">
    <property type="entry name" value="alpha/beta hydrolase"/>
    <property type="match status" value="1"/>
</dbReference>
<dbReference type="InterPro" id="IPR029058">
    <property type="entry name" value="AB_hydrolase_fold"/>
</dbReference>
<dbReference type="SUPFAM" id="SSF53474">
    <property type="entry name" value="alpha/beta-Hydrolases"/>
    <property type="match status" value="1"/>
</dbReference>
<keyword evidence="1" id="KW-0472">Membrane</keyword>
<feature type="transmembrane region" description="Helical" evidence="1">
    <location>
        <begin position="29"/>
        <end position="50"/>
    </location>
</feature>
<reference evidence="5" key="1">
    <citation type="submission" date="2022-11" db="UniProtKB">
        <authorList>
            <consortium name="WormBaseParasite"/>
        </authorList>
    </citation>
    <scope>IDENTIFICATION</scope>
</reference>
<organism evidence="4 5">
    <name type="scientific">Globodera rostochiensis</name>
    <name type="common">Golden nematode worm</name>
    <name type="synonym">Heterodera rostochiensis</name>
    <dbReference type="NCBI Taxonomy" id="31243"/>
    <lineage>
        <taxon>Eukaryota</taxon>
        <taxon>Metazoa</taxon>
        <taxon>Ecdysozoa</taxon>
        <taxon>Nematoda</taxon>
        <taxon>Chromadorea</taxon>
        <taxon>Rhabditida</taxon>
        <taxon>Tylenchina</taxon>
        <taxon>Tylenchomorpha</taxon>
        <taxon>Tylenchoidea</taxon>
        <taxon>Heteroderidae</taxon>
        <taxon>Heteroderinae</taxon>
        <taxon>Globodera</taxon>
    </lineage>
</organism>
<dbReference type="GO" id="GO:0052651">
    <property type="term" value="P:monoacylglycerol catabolic process"/>
    <property type="evidence" value="ECO:0007669"/>
    <property type="project" value="TreeGrafter"/>
</dbReference>
<dbReference type="GO" id="GO:0047372">
    <property type="term" value="F:monoacylglycerol lipase activity"/>
    <property type="evidence" value="ECO:0007669"/>
    <property type="project" value="TreeGrafter"/>
</dbReference>
<sequence>MPNLIRYLRGPVVYRPYQSNLLESSGDKMFSVGAGIYNVCICLSPILVPYIASFSSSHHISLLRIVLMFYAVAYTARTIGRLTNAEYGRFIRLLERAHASPQNGVRDRLKHYDYQRISDLPPPLNWLRQCVAWFAANTFGRRMLFPGATALFHSLLNAQLVMGRRKLMDKARKRNVVMTEDGNKVDTIFINNRGNSACGDTLIICCEGNAGYYEMGIMSTPAKLGYSVLGWNLPGFAESTGTPHPQIILGSMEAVMQFAVEYLGFQPAQIVLFGWSIGGFPATWAAANYPQIKALILDASFDDLTPLAIGRMPSALEGLVRFTVRKHLNLPIAQQLQRYRGPVLLIRRWDDEIIVTEPLDDQPTRRASNRINHLLIGLLRSRHPGLLTTTADEDCVFEWLAHDPQTRLLVYPPEDSLGPTRLSAAEMEEEGKRQKFIRQLCTKYFVDFMDATHNSTLDKQHFQIPTSF</sequence>
<dbReference type="Pfam" id="PF00561">
    <property type="entry name" value="Abhydrolase_1"/>
    <property type="match status" value="1"/>
</dbReference>
<accession>A0A914HD05</accession>
<dbReference type="WBParaSite" id="Gr19_v10_g15908.t1">
    <property type="protein sequence ID" value="Gr19_v10_g15908.t1"/>
    <property type="gene ID" value="Gr19_v10_g15908"/>
</dbReference>
<evidence type="ECO:0000256" key="1">
    <source>
        <dbReference type="SAM" id="Phobius"/>
    </source>
</evidence>
<dbReference type="InterPro" id="IPR000073">
    <property type="entry name" value="AB_hydrolase_1"/>
</dbReference>
<name>A0A914HD05_GLORO</name>
<dbReference type="GO" id="GO:0012505">
    <property type="term" value="C:endomembrane system"/>
    <property type="evidence" value="ECO:0007669"/>
    <property type="project" value="TreeGrafter"/>
</dbReference>
<evidence type="ECO:0000313" key="5">
    <source>
        <dbReference type="WBParaSite" id="Gr19_v10_g15908.t1"/>
    </source>
</evidence>
<proteinExistence type="predicted"/>
<keyword evidence="1" id="KW-1133">Transmembrane helix</keyword>
<feature type="domain" description="AB hydrolase-1" evidence="2">
    <location>
        <begin position="202"/>
        <end position="345"/>
    </location>
</feature>
<evidence type="ECO:0000259" key="3">
    <source>
        <dbReference type="Pfam" id="PF22990"/>
    </source>
</evidence>